<evidence type="ECO:0000313" key="2">
    <source>
        <dbReference type="EMBL" id="KAK8836673.1"/>
    </source>
</evidence>
<feature type="coiled-coil region" evidence="1">
    <location>
        <begin position="100"/>
        <end position="130"/>
    </location>
</feature>
<evidence type="ECO:0000313" key="3">
    <source>
        <dbReference type="Proteomes" id="UP001470230"/>
    </source>
</evidence>
<reference evidence="2 3" key="1">
    <citation type="submission" date="2024-04" db="EMBL/GenBank/DDBJ databases">
        <title>Tritrichomonas musculus Genome.</title>
        <authorList>
            <person name="Alves-Ferreira E."/>
            <person name="Grigg M."/>
            <person name="Lorenzi H."/>
            <person name="Galac M."/>
        </authorList>
    </citation>
    <scope>NUCLEOTIDE SEQUENCE [LARGE SCALE GENOMIC DNA]</scope>
    <source>
        <strain evidence="2 3">EAF2021</strain>
    </source>
</reference>
<dbReference type="EMBL" id="JAPFFF010000064">
    <property type="protein sequence ID" value="KAK8836673.1"/>
    <property type="molecule type" value="Genomic_DNA"/>
</dbReference>
<keyword evidence="3" id="KW-1185">Reference proteome</keyword>
<comment type="caution">
    <text evidence="2">The sequence shown here is derived from an EMBL/GenBank/DDBJ whole genome shotgun (WGS) entry which is preliminary data.</text>
</comment>
<organism evidence="2 3">
    <name type="scientific">Tritrichomonas musculus</name>
    <dbReference type="NCBI Taxonomy" id="1915356"/>
    <lineage>
        <taxon>Eukaryota</taxon>
        <taxon>Metamonada</taxon>
        <taxon>Parabasalia</taxon>
        <taxon>Tritrichomonadida</taxon>
        <taxon>Tritrichomonadidae</taxon>
        <taxon>Tritrichomonas</taxon>
    </lineage>
</organism>
<dbReference type="Proteomes" id="UP001470230">
    <property type="component" value="Unassembled WGS sequence"/>
</dbReference>
<name>A0ABR2GSR4_9EUKA</name>
<sequence>MINGELFFNDGQMAIYVYQPFIRFNHIRLNKNSSISVLNNIYPKDSIYIYSGQILDVSKSFVDYDIKEDNKIVLFPSSMKKQNPNFINKWLRLTNNKEQFEEIVNLNKSYRNELARLQDIKRMKKDLKRRNFYSTHKTLNSQSLKILNQIYENSKKEELNVEYDSLNTPAIDPLPIIW</sequence>
<gene>
    <name evidence="2" type="ORF">M9Y10_037610</name>
</gene>
<keyword evidence="1" id="KW-0175">Coiled coil</keyword>
<evidence type="ECO:0008006" key="4">
    <source>
        <dbReference type="Google" id="ProtNLM"/>
    </source>
</evidence>
<proteinExistence type="predicted"/>
<evidence type="ECO:0000256" key="1">
    <source>
        <dbReference type="SAM" id="Coils"/>
    </source>
</evidence>
<protein>
    <recommendedName>
        <fullName evidence="4">Ubiquitin-like domain-containing protein</fullName>
    </recommendedName>
</protein>
<accession>A0ABR2GSR4</accession>